<dbReference type="EMBL" id="JANPWB010000012">
    <property type="protein sequence ID" value="KAJ1115604.1"/>
    <property type="molecule type" value="Genomic_DNA"/>
</dbReference>
<accession>A0AAV7NJA7</accession>
<evidence type="ECO:0000313" key="1">
    <source>
        <dbReference type="EMBL" id="KAJ1115604.1"/>
    </source>
</evidence>
<gene>
    <name evidence="1" type="ORF">NDU88_003826</name>
</gene>
<keyword evidence="2" id="KW-1185">Reference proteome</keyword>
<protein>
    <submittedName>
        <fullName evidence="1">Uncharacterized protein</fullName>
    </submittedName>
</protein>
<organism evidence="1 2">
    <name type="scientific">Pleurodeles waltl</name>
    <name type="common">Iberian ribbed newt</name>
    <dbReference type="NCBI Taxonomy" id="8319"/>
    <lineage>
        <taxon>Eukaryota</taxon>
        <taxon>Metazoa</taxon>
        <taxon>Chordata</taxon>
        <taxon>Craniata</taxon>
        <taxon>Vertebrata</taxon>
        <taxon>Euteleostomi</taxon>
        <taxon>Amphibia</taxon>
        <taxon>Batrachia</taxon>
        <taxon>Caudata</taxon>
        <taxon>Salamandroidea</taxon>
        <taxon>Salamandridae</taxon>
        <taxon>Pleurodelinae</taxon>
        <taxon>Pleurodeles</taxon>
    </lineage>
</organism>
<dbReference type="Proteomes" id="UP001066276">
    <property type="component" value="Chromosome 8"/>
</dbReference>
<dbReference type="AlphaFoldDB" id="A0AAV7NJA7"/>
<comment type="caution">
    <text evidence="1">The sequence shown here is derived from an EMBL/GenBank/DDBJ whole genome shotgun (WGS) entry which is preliminary data.</text>
</comment>
<name>A0AAV7NJA7_PLEWA</name>
<reference evidence="1" key="1">
    <citation type="journal article" date="2022" name="bioRxiv">
        <title>Sequencing and chromosome-scale assembly of the giantPleurodeles waltlgenome.</title>
        <authorList>
            <person name="Brown T."/>
            <person name="Elewa A."/>
            <person name="Iarovenko S."/>
            <person name="Subramanian E."/>
            <person name="Araus A.J."/>
            <person name="Petzold A."/>
            <person name="Susuki M."/>
            <person name="Suzuki K.-i.T."/>
            <person name="Hayashi T."/>
            <person name="Toyoda A."/>
            <person name="Oliveira C."/>
            <person name="Osipova E."/>
            <person name="Leigh N.D."/>
            <person name="Simon A."/>
            <person name="Yun M.H."/>
        </authorList>
    </citation>
    <scope>NUCLEOTIDE SEQUENCE</scope>
    <source>
        <strain evidence="1">20211129_DDA</strain>
        <tissue evidence="1">Liver</tissue>
    </source>
</reference>
<proteinExistence type="predicted"/>
<sequence length="133" mass="14367">MLGSWPGINGTREEVRKNAGPVLWAEEVRPVARMCAISSERARRRRGGASVVEKTCAALLKTMLRIGLRPGQVCVTMRAAVRGSRPSEVICQRHVSARIQIDPQPRAGHFPLSHGPVGLTEAVSGMAGGLPWH</sequence>
<evidence type="ECO:0000313" key="2">
    <source>
        <dbReference type="Proteomes" id="UP001066276"/>
    </source>
</evidence>